<dbReference type="GO" id="GO:0046872">
    <property type="term" value="F:metal ion binding"/>
    <property type="evidence" value="ECO:0007669"/>
    <property type="project" value="InterPro"/>
</dbReference>
<evidence type="ECO:0000313" key="3">
    <source>
        <dbReference type="Proteomes" id="UP000886758"/>
    </source>
</evidence>
<reference evidence="2" key="2">
    <citation type="journal article" date="2021" name="PeerJ">
        <title>Extensive microbial diversity within the chicken gut microbiome revealed by metagenomics and culture.</title>
        <authorList>
            <person name="Gilroy R."/>
            <person name="Ravi A."/>
            <person name="Getino M."/>
            <person name="Pursley I."/>
            <person name="Horton D.L."/>
            <person name="Alikhan N.F."/>
            <person name="Baker D."/>
            <person name="Gharbi K."/>
            <person name="Hall N."/>
            <person name="Watson M."/>
            <person name="Adriaenssens E.M."/>
            <person name="Foster-Nyarko E."/>
            <person name="Jarju S."/>
            <person name="Secka A."/>
            <person name="Antonio M."/>
            <person name="Oren A."/>
            <person name="Chaudhuri R.R."/>
            <person name="La Ragione R."/>
            <person name="Hildebrand F."/>
            <person name="Pallen M.J."/>
        </authorList>
    </citation>
    <scope>NUCLEOTIDE SEQUENCE</scope>
    <source>
        <strain evidence="2">ChiW17-6978</strain>
    </source>
</reference>
<dbReference type="Gene3D" id="3.30.70.100">
    <property type="match status" value="1"/>
</dbReference>
<evidence type="ECO:0000313" key="2">
    <source>
        <dbReference type="EMBL" id="HIT49561.1"/>
    </source>
</evidence>
<protein>
    <submittedName>
        <fullName evidence="2">Heavy-metal-associated domain-containing protein</fullName>
    </submittedName>
</protein>
<dbReference type="InterPro" id="IPR036163">
    <property type="entry name" value="HMA_dom_sf"/>
</dbReference>
<dbReference type="Pfam" id="PF00403">
    <property type="entry name" value="HMA"/>
    <property type="match status" value="1"/>
</dbReference>
<accession>A0A9D1KIJ1</accession>
<dbReference type="CDD" id="cd00371">
    <property type="entry name" value="HMA"/>
    <property type="match status" value="1"/>
</dbReference>
<proteinExistence type="predicted"/>
<organism evidence="2 3">
    <name type="scientific">Candidatus Pelethenecus faecipullorum</name>
    <dbReference type="NCBI Taxonomy" id="2840900"/>
    <lineage>
        <taxon>Bacteria</taxon>
        <taxon>Bacillati</taxon>
        <taxon>Mycoplasmatota</taxon>
        <taxon>Mollicutes</taxon>
        <taxon>Candidatus Pelethenecus</taxon>
    </lineage>
</organism>
<gene>
    <name evidence="2" type="ORF">IAD46_00900</name>
</gene>
<dbReference type="InterPro" id="IPR006121">
    <property type="entry name" value="HMA_dom"/>
</dbReference>
<evidence type="ECO:0000259" key="1">
    <source>
        <dbReference type="PROSITE" id="PS50846"/>
    </source>
</evidence>
<dbReference type="Proteomes" id="UP000886758">
    <property type="component" value="Unassembled WGS sequence"/>
</dbReference>
<comment type="caution">
    <text evidence="2">The sequence shown here is derived from an EMBL/GenBank/DDBJ whole genome shotgun (WGS) entry which is preliminary data.</text>
</comment>
<dbReference type="PROSITE" id="PS50846">
    <property type="entry name" value="HMA_2"/>
    <property type="match status" value="1"/>
</dbReference>
<dbReference type="EMBL" id="DVLF01000032">
    <property type="protein sequence ID" value="HIT49561.1"/>
    <property type="molecule type" value="Genomic_DNA"/>
</dbReference>
<dbReference type="SUPFAM" id="SSF55008">
    <property type="entry name" value="HMA, heavy metal-associated domain"/>
    <property type="match status" value="1"/>
</dbReference>
<feature type="domain" description="HMA" evidence="1">
    <location>
        <begin position="1"/>
        <end position="69"/>
    </location>
</feature>
<dbReference type="AlphaFoldDB" id="A0A9D1KIJ1"/>
<reference evidence="2" key="1">
    <citation type="submission" date="2020-10" db="EMBL/GenBank/DDBJ databases">
        <authorList>
            <person name="Gilroy R."/>
        </authorList>
    </citation>
    <scope>NUCLEOTIDE SEQUENCE</scope>
    <source>
        <strain evidence="2">ChiW17-6978</strain>
    </source>
</reference>
<sequence length="73" mass="8060">MRKIAKITGLDCANCAAKLEAALAKIKGVQSVSLNFMAQRVTFELDDALVLETIDQIKKITKKMEPDCDYKGI</sequence>
<name>A0A9D1KIJ1_9MOLU</name>